<keyword evidence="4 6" id="KW-0472">Membrane</keyword>
<feature type="transmembrane region" description="Helical" evidence="6">
    <location>
        <begin position="226"/>
        <end position="245"/>
    </location>
</feature>
<evidence type="ECO:0000313" key="8">
    <source>
        <dbReference type="EMBL" id="OQR89662.1"/>
    </source>
</evidence>
<comment type="subcellular location">
    <subcellularLocation>
        <location evidence="1">Membrane</location>
        <topology evidence="1">Multi-pass membrane protein</topology>
    </subcellularLocation>
</comment>
<dbReference type="PANTHER" id="PTHR43220:SF18">
    <property type="entry name" value="TRANSMEMBRANE PROTEIN 41B"/>
    <property type="match status" value="1"/>
</dbReference>
<dbReference type="Proteomes" id="UP000243579">
    <property type="component" value="Unassembled WGS sequence"/>
</dbReference>
<evidence type="ECO:0000256" key="6">
    <source>
        <dbReference type="SAM" id="Phobius"/>
    </source>
</evidence>
<evidence type="ECO:0000256" key="2">
    <source>
        <dbReference type="ARBA" id="ARBA00022692"/>
    </source>
</evidence>
<feature type="transmembrane region" description="Helical" evidence="6">
    <location>
        <begin position="161"/>
        <end position="179"/>
    </location>
</feature>
<organism evidence="8 9">
    <name type="scientific">Achlya hypogyna</name>
    <name type="common">Oomycete</name>
    <name type="synonym">Protoachlya hypogyna</name>
    <dbReference type="NCBI Taxonomy" id="1202772"/>
    <lineage>
        <taxon>Eukaryota</taxon>
        <taxon>Sar</taxon>
        <taxon>Stramenopiles</taxon>
        <taxon>Oomycota</taxon>
        <taxon>Saprolegniomycetes</taxon>
        <taxon>Saprolegniales</taxon>
        <taxon>Achlyaceae</taxon>
        <taxon>Achlya</taxon>
    </lineage>
</organism>
<evidence type="ECO:0000256" key="3">
    <source>
        <dbReference type="ARBA" id="ARBA00022989"/>
    </source>
</evidence>
<comment type="caution">
    <text evidence="8">The sequence shown here is derived from an EMBL/GenBank/DDBJ whole genome shotgun (WGS) entry which is preliminary data.</text>
</comment>
<sequence length="261" mass="27758">MSTAALGVLAATVAGGVYLFFASAPEVDIAACDGMSLGFLIQGVLPKILGGRDDKLGTVTALWTCANQYQELQPNFVLASFVVVYVALQTFAIPGPIILSILAGALYPFGFAQLLVAGCATTGASLCFLLSHFLGRSIVQRSFPAMIANFKDKIAENRGNLFYYLLFLRLTPLLPNWFVNVASPLVDIPLGHFVLATFIGLMPANFIHISTGATLGSAAEAGSSNLVNFAILFSLQFVALLPTLFKSKLQALDAKKSTKQE</sequence>
<feature type="transmembrane region" description="Helical" evidence="6">
    <location>
        <begin position="186"/>
        <end position="206"/>
    </location>
</feature>
<comment type="similarity">
    <text evidence="5">Belongs to the TMEM41 family.</text>
</comment>
<evidence type="ECO:0000256" key="5">
    <source>
        <dbReference type="ARBA" id="ARBA00025797"/>
    </source>
</evidence>
<dbReference type="GO" id="GO:0016020">
    <property type="term" value="C:membrane"/>
    <property type="evidence" value="ECO:0007669"/>
    <property type="project" value="UniProtKB-SubCell"/>
</dbReference>
<protein>
    <submittedName>
        <fullName evidence="8">SNARE associated Golgi protein</fullName>
    </submittedName>
</protein>
<keyword evidence="9" id="KW-1185">Reference proteome</keyword>
<dbReference type="STRING" id="1202772.A0A1V9YVA7"/>
<gene>
    <name evidence="8" type="ORF">ACHHYP_06134</name>
</gene>
<dbReference type="AlphaFoldDB" id="A0A1V9YVA7"/>
<reference evidence="8 9" key="1">
    <citation type="journal article" date="2014" name="Genome Biol. Evol.">
        <title>The secreted proteins of Achlya hypogyna and Thraustotheca clavata identify the ancestral oomycete secretome and reveal gene acquisitions by horizontal gene transfer.</title>
        <authorList>
            <person name="Misner I."/>
            <person name="Blouin N."/>
            <person name="Leonard G."/>
            <person name="Richards T.A."/>
            <person name="Lane C.E."/>
        </authorList>
    </citation>
    <scope>NUCLEOTIDE SEQUENCE [LARGE SCALE GENOMIC DNA]</scope>
    <source>
        <strain evidence="8 9">ATCC 48635</strain>
    </source>
</reference>
<dbReference type="Pfam" id="PF09335">
    <property type="entry name" value="VTT_dom"/>
    <property type="match status" value="1"/>
</dbReference>
<dbReference type="InterPro" id="IPR045014">
    <property type="entry name" value="TM41A/B"/>
</dbReference>
<keyword evidence="2 6" id="KW-0812">Transmembrane</keyword>
<name>A0A1V9YVA7_ACHHY</name>
<keyword evidence="3 6" id="KW-1133">Transmembrane helix</keyword>
<evidence type="ECO:0000256" key="4">
    <source>
        <dbReference type="ARBA" id="ARBA00023136"/>
    </source>
</evidence>
<dbReference type="InterPro" id="IPR032816">
    <property type="entry name" value="VTT_dom"/>
</dbReference>
<proteinExistence type="inferred from homology"/>
<dbReference type="GO" id="GO:0000045">
    <property type="term" value="P:autophagosome assembly"/>
    <property type="evidence" value="ECO:0007669"/>
    <property type="project" value="TreeGrafter"/>
</dbReference>
<evidence type="ECO:0000256" key="1">
    <source>
        <dbReference type="ARBA" id="ARBA00004141"/>
    </source>
</evidence>
<evidence type="ECO:0000259" key="7">
    <source>
        <dbReference type="Pfam" id="PF09335"/>
    </source>
</evidence>
<evidence type="ECO:0000313" key="9">
    <source>
        <dbReference type="Proteomes" id="UP000243579"/>
    </source>
</evidence>
<feature type="transmembrane region" description="Helical" evidence="6">
    <location>
        <begin position="114"/>
        <end position="134"/>
    </location>
</feature>
<dbReference type="EMBL" id="JNBR01000763">
    <property type="protein sequence ID" value="OQR89662.1"/>
    <property type="molecule type" value="Genomic_DNA"/>
</dbReference>
<feature type="domain" description="VTT" evidence="7">
    <location>
        <begin position="94"/>
        <end position="213"/>
    </location>
</feature>
<dbReference type="PANTHER" id="PTHR43220">
    <property type="match status" value="1"/>
</dbReference>
<accession>A0A1V9YVA7</accession>
<feature type="transmembrane region" description="Helical" evidence="6">
    <location>
        <begin position="76"/>
        <end position="102"/>
    </location>
</feature>
<dbReference type="OrthoDB" id="3364966at2759"/>